<comment type="caution">
    <text evidence="5">The sequence shown here is derived from an EMBL/GenBank/DDBJ whole genome shotgun (WGS) entry which is preliminary data.</text>
</comment>
<dbReference type="EMBL" id="JAUKTV010000010">
    <property type="protein sequence ID" value="KAK0726383.1"/>
    <property type="molecule type" value="Genomic_DNA"/>
</dbReference>
<dbReference type="GO" id="GO:0016491">
    <property type="term" value="F:oxidoreductase activity"/>
    <property type="evidence" value="ECO:0007669"/>
    <property type="project" value="UniProtKB-KW"/>
</dbReference>
<evidence type="ECO:0000313" key="5">
    <source>
        <dbReference type="EMBL" id="KAK0726383.1"/>
    </source>
</evidence>
<name>A0AA40B2J8_9PEZI</name>
<evidence type="ECO:0000256" key="4">
    <source>
        <dbReference type="SAM" id="MobiDB-lite"/>
    </source>
</evidence>
<dbReference type="Proteomes" id="UP001172159">
    <property type="component" value="Unassembled WGS sequence"/>
</dbReference>
<dbReference type="AlphaFoldDB" id="A0AA40B2J8"/>
<gene>
    <name evidence="5" type="ORF">B0T21DRAFT_403456</name>
</gene>
<dbReference type="InterPro" id="IPR051468">
    <property type="entry name" value="Fungal_SecMetab_SDRs"/>
</dbReference>
<sequence>MVDHSKNTVYLITGANRGIGLALVSRLSTRPSTTVIATTRAFTTLSPFDSITPTHPALPSPPSSTTPNPTSPLPLYPPSVFDTSEEDYRNDFEVNTLGPIRLFKAVWGFLEEGGRGKGGKFVVVGSSVGSIGGLATPEGEVEGGMLVCGSYGVSKAGVQWWVVKLRAELKVRYAQQGGGEEGEGKGQVVVGVVHPGWVKTDMGQGLADAVGFEAGPPLSVDESAQGVIEQIDKLTMENSGQFWRWDGGVLPW</sequence>
<evidence type="ECO:0008006" key="7">
    <source>
        <dbReference type="Google" id="ProtNLM"/>
    </source>
</evidence>
<dbReference type="Gene3D" id="3.40.50.720">
    <property type="entry name" value="NAD(P)-binding Rossmann-like Domain"/>
    <property type="match status" value="2"/>
</dbReference>
<protein>
    <recommendedName>
        <fullName evidence="7">NAD(P)-binding protein</fullName>
    </recommendedName>
</protein>
<evidence type="ECO:0000256" key="1">
    <source>
        <dbReference type="ARBA" id="ARBA00006484"/>
    </source>
</evidence>
<dbReference type="InterPro" id="IPR036291">
    <property type="entry name" value="NAD(P)-bd_dom_sf"/>
</dbReference>
<dbReference type="PANTHER" id="PTHR43544">
    <property type="entry name" value="SHORT-CHAIN DEHYDROGENASE/REDUCTASE"/>
    <property type="match status" value="1"/>
</dbReference>
<evidence type="ECO:0000256" key="3">
    <source>
        <dbReference type="ARBA" id="ARBA00023002"/>
    </source>
</evidence>
<keyword evidence="3" id="KW-0560">Oxidoreductase</keyword>
<keyword evidence="2" id="KW-0521">NADP</keyword>
<dbReference type="GO" id="GO:0005737">
    <property type="term" value="C:cytoplasm"/>
    <property type="evidence" value="ECO:0007669"/>
    <property type="project" value="TreeGrafter"/>
</dbReference>
<evidence type="ECO:0000313" key="6">
    <source>
        <dbReference type="Proteomes" id="UP001172159"/>
    </source>
</evidence>
<dbReference type="SUPFAM" id="SSF51735">
    <property type="entry name" value="NAD(P)-binding Rossmann-fold domains"/>
    <property type="match status" value="1"/>
</dbReference>
<keyword evidence="6" id="KW-1185">Reference proteome</keyword>
<evidence type="ECO:0000256" key="2">
    <source>
        <dbReference type="ARBA" id="ARBA00022857"/>
    </source>
</evidence>
<accession>A0AA40B2J8</accession>
<dbReference type="InterPro" id="IPR002347">
    <property type="entry name" value="SDR_fam"/>
</dbReference>
<dbReference type="PRINTS" id="PR00081">
    <property type="entry name" value="GDHRDH"/>
</dbReference>
<feature type="compositionally biased region" description="Pro residues" evidence="4">
    <location>
        <begin position="56"/>
        <end position="72"/>
    </location>
</feature>
<comment type="similarity">
    <text evidence="1">Belongs to the short-chain dehydrogenases/reductases (SDR) family.</text>
</comment>
<proteinExistence type="inferred from homology"/>
<feature type="region of interest" description="Disordered" evidence="4">
    <location>
        <begin position="47"/>
        <end position="72"/>
    </location>
</feature>
<reference evidence="5" key="1">
    <citation type="submission" date="2023-06" db="EMBL/GenBank/DDBJ databases">
        <title>Genome-scale phylogeny and comparative genomics of the fungal order Sordariales.</title>
        <authorList>
            <consortium name="Lawrence Berkeley National Laboratory"/>
            <person name="Hensen N."/>
            <person name="Bonometti L."/>
            <person name="Westerberg I."/>
            <person name="Brannstrom I.O."/>
            <person name="Guillou S."/>
            <person name="Cros-Aarteil S."/>
            <person name="Calhoun S."/>
            <person name="Haridas S."/>
            <person name="Kuo A."/>
            <person name="Mondo S."/>
            <person name="Pangilinan J."/>
            <person name="Riley R."/>
            <person name="Labutti K."/>
            <person name="Andreopoulos B."/>
            <person name="Lipzen A."/>
            <person name="Chen C."/>
            <person name="Yanf M."/>
            <person name="Daum C."/>
            <person name="Ng V."/>
            <person name="Clum A."/>
            <person name="Steindorff A."/>
            <person name="Ohm R."/>
            <person name="Martin F."/>
            <person name="Silar P."/>
            <person name="Natvig D."/>
            <person name="Lalanne C."/>
            <person name="Gautier V."/>
            <person name="Ament-Velasquez S.L."/>
            <person name="Kruys A."/>
            <person name="Hutchinson M.I."/>
            <person name="Powell A.J."/>
            <person name="Barry K."/>
            <person name="Miller A.N."/>
            <person name="Grigoriev I.V."/>
            <person name="Debuchy R."/>
            <person name="Gladieux P."/>
            <person name="Thoren M.H."/>
            <person name="Johannesson H."/>
        </authorList>
    </citation>
    <scope>NUCLEOTIDE SEQUENCE</scope>
    <source>
        <strain evidence="5">CBS 540.89</strain>
    </source>
</reference>
<organism evidence="5 6">
    <name type="scientific">Apiosordaria backusii</name>
    <dbReference type="NCBI Taxonomy" id="314023"/>
    <lineage>
        <taxon>Eukaryota</taxon>
        <taxon>Fungi</taxon>
        <taxon>Dikarya</taxon>
        <taxon>Ascomycota</taxon>
        <taxon>Pezizomycotina</taxon>
        <taxon>Sordariomycetes</taxon>
        <taxon>Sordariomycetidae</taxon>
        <taxon>Sordariales</taxon>
        <taxon>Lasiosphaeriaceae</taxon>
        <taxon>Apiosordaria</taxon>
    </lineage>
</organism>
<dbReference type="PANTHER" id="PTHR43544:SF7">
    <property type="entry name" value="NADB-LER2"/>
    <property type="match status" value="1"/>
</dbReference>